<comment type="caution">
    <text evidence="1">The sequence shown here is derived from an EMBL/GenBank/DDBJ whole genome shotgun (WGS) entry which is preliminary data.</text>
</comment>
<evidence type="ECO:0000313" key="2">
    <source>
        <dbReference type="Proteomes" id="UP001371305"/>
    </source>
</evidence>
<dbReference type="RefSeq" id="WP_341405529.1">
    <property type="nucleotide sequence ID" value="NZ_JBBUKT010000005.1"/>
</dbReference>
<gene>
    <name evidence="1" type="ORF">WKV53_14815</name>
</gene>
<dbReference type="InterPro" id="IPR003820">
    <property type="entry name" value="KdpC"/>
</dbReference>
<dbReference type="Proteomes" id="UP001371305">
    <property type="component" value="Unassembled WGS sequence"/>
</dbReference>
<accession>A0ABU9AYF4</accession>
<protein>
    <submittedName>
        <fullName evidence="1">Potassium-transporting ATPase subunit C</fullName>
    </submittedName>
</protein>
<organism evidence="1 2">
    <name type="scientific">Luteolibacter soli</name>
    <dbReference type="NCBI Taxonomy" id="3135280"/>
    <lineage>
        <taxon>Bacteria</taxon>
        <taxon>Pseudomonadati</taxon>
        <taxon>Verrucomicrobiota</taxon>
        <taxon>Verrucomicrobiia</taxon>
        <taxon>Verrucomicrobiales</taxon>
        <taxon>Verrucomicrobiaceae</taxon>
        <taxon>Luteolibacter</taxon>
    </lineage>
</organism>
<evidence type="ECO:0000313" key="1">
    <source>
        <dbReference type="EMBL" id="MEK7951787.1"/>
    </source>
</evidence>
<keyword evidence="2" id="KW-1185">Reference proteome</keyword>
<name>A0ABU9AYF4_9BACT</name>
<proteinExistence type="predicted"/>
<sequence>MKRPLPIPLRVLRIAGIAAVAGFAIHGWDDKKEKPPIPDEKRVAMIDLEDKQSGPGYFHADSATQPDENGIRWLEPDQAKQQIDRVLHDRKLDESNRKQLAKLIGEVSEPYPSRTIGGNRINIARLNVALDAMPR</sequence>
<dbReference type="EMBL" id="JBBUKT010000005">
    <property type="protein sequence ID" value="MEK7951787.1"/>
    <property type="molecule type" value="Genomic_DNA"/>
</dbReference>
<reference evidence="1 2" key="1">
    <citation type="submission" date="2024-04" db="EMBL/GenBank/DDBJ databases">
        <title>Luteolibacter sp. isolated from soil.</title>
        <authorList>
            <person name="An J."/>
        </authorList>
    </citation>
    <scope>NUCLEOTIDE SEQUENCE [LARGE SCALE GENOMIC DNA]</scope>
    <source>
        <strain evidence="1 2">Y139</strain>
    </source>
</reference>
<dbReference type="Pfam" id="PF02669">
    <property type="entry name" value="KdpC"/>
    <property type="match status" value="1"/>
</dbReference>